<dbReference type="PANTHER" id="PTHR28229:SF1">
    <property type="entry name" value="TRANSLOCATION PROTEIN SEC66"/>
    <property type="match status" value="1"/>
</dbReference>
<protein>
    <submittedName>
        <fullName evidence="3">BA75_02748T0</fullName>
    </submittedName>
</protein>
<reference evidence="3 4" key="1">
    <citation type="submission" date="2016-02" db="EMBL/GenBank/DDBJ databases">
        <title>Comparative genomic and transcriptomic foundation for Pichia pastoris.</title>
        <authorList>
            <person name="Love K.R."/>
            <person name="Shah K.A."/>
            <person name="Whittaker C.A."/>
            <person name="Wu J."/>
            <person name="Bartlett M.C."/>
            <person name="Ma D."/>
            <person name="Leeson R.L."/>
            <person name="Priest M."/>
            <person name="Young S.K."/>
            <person name="Love J.C."/>
        </authorList>
    </citation>
    <scope>NUCLEOTIDE SEQUENCE [LARGE SCALE GENOMIC DNA]</scope>
    <source>
        <strain evidence="3 4">ATCC 28485</strain>
    </source>
</reference>
<evidence type="ECO:0000256" key="1">
    <source>
        <dbReference type="SAM" id="Coils"/>
    </source>
</evidence>
<sequence length="192" mass="22567">MAEEEPIIEDIPLQKISVFTPIIYVSIVIGALIVFSIFYRRKRIAKLQVMEPFFPPDLPKEIYLQLKSQDPQPDEKVLKAALIRRGAEAIRRLLKLRENNQYITLLYQKGSIGDEFFDRFKLALKIQELEIQELVQEAETYKQGWAPTFMPVCQEVTLNEALRRRVNAIEDRKEQLAKEWELYQEIEANITN</sequence>
<evidence type="ECO:0000313" key="3">
    <source>
        <dbReference type="EMBL" id="ANZ74937.1"/>
    </source>
</evidence>
<keyword evidence="2" id="KW-1133">Transmembrane helix</keyword>
<keyword evidence="2" id="KW-0812">Transmembrane</keyword>
<dbReference type="EMBL" id="CP014585">
    <property type="protein sequence ID" value="ANZ74937.1"/>
    <property type="molecule type" value="Genomic_DNA"/>
</dbReference>
<feature type="coiled-coil region" evidence="1">
    <location>
        <begin position="117"/>
        <end position="179"/>
    </location>
</feature>
<dbReference type="InterPro" id="IPR018624">
    <property type="entry name" value="Sec66"/>
</dbReference>
<name>A0A1B2JA54_PICPA</name>
<dbReference type="PANTHER" id="PTHR28229">
    <property type="entry name" value="TRANSLOCATION PROTEIN SEC66"/>
    <property type="match status" value="1"/>
</dbReference>
<accession>A0A1B2JA54</accession>
<keyword evidence="2" id="KW-0472">Membrane</keyword>
<dbReference type="AlphaFoldDB" id="A0A1B2JA54"/>
<dbReference type="Pfam" id="PF09802">
    <property type="entry name" value="Sec66"/>
    <property type="match status" value="1"/>
</dbReference>
<evidence type="ECO:0000256" key="2">
    <source>
        <dbReference type="SAM" id="Phobius"/>
    </source>
</evidence>
<feature type="transmembrane region" description="Helical" evidence="2">
    <location>
        <begin position="22"/>
        <end position="39"/>
    </location>
</feature>
<gene>
    <name evidence="3" type="primary">SEC66</name>
    <name evidence="3" type="ORF">ATY40_BA7502748</name>
</gene>
<dbReference type="Proteomes" id="UP000094565">
    <property type="component" value="Chromosome 2"/>
</dbReference>
<dbReference type="GO" id="GO:0031207">
    <property type="term" value="C:Sec62/Sec63 complex"/>
    <property type="evidence" value="ECO:0007669"/>
    <property type="project" value="InterPro"/>
</dbReference>
<organism evidence="3 4">
    <name type="scientific">Komagataella pastoris</name>
    <name type="common">Yeast</name>
    <name type="synonym">Pichia pastoris</name>
    <dbReference type="NCBI Taxonomy" id="4922"/>
    <lineage>
        <taxon>Eukaryota</taxon>
        <taxon>Fungi</taxon>
        <taxon>Dikarya</taxon>
        <taxon>Ascomycota</taxon>
        <taxon>Saccharomycotina</taxon>
        <taxon>Pichiomycetes</taxon>
        <taxon>Pichiales</taxon>
        <taxon>Pichiaceae</taxon>
        <taxon>Komagataella</taxon>
    </lineage>
</organism>
<proteinExistence type="predicted"/>
<evidence type="ECO:0000313" key="4">
    <source>
        <dbReference type="Proteomes" id="UP000094565"/>
    </source>
</evidence>
<dbReference type="OrthoDB" id="73168at2759"/>
<keyword evidence="4" id="KW-1185">Reference proteome</keyword>
<dbReference type="GO" id="GO:0031204">
    <property type="term" value="P:post-translational protein targeting to membrane, translocation"/>
    <property type="evidence" value="ECO:0007669"/>
    <property type="project" value="InterPro"/>
</dbReference>
<keyword evidence="1" id="KW-0175">Coiled coil</keyword>